<dbReference type="RefSeq" id="WP_153215998.1">
    <property type="nucleotide sequence ID" value="NZ_WIBF01000006.1"/>
</dbReference>
<comment type="similarity">
    <text evidence="2">Belongs to the iron-containing alcohol dehydrogenase family.</text>
</comment>
<dbReference type="SUPFAM" id="SSF56796">
    <property type="entry name" value="Dehydroquinate synthase-like"/>
    <property type="match status" value="1"/>
</dbReference>
<evidence type="ECO:0000256" key="7">
    <source>
        <dbReference type="ARBA" id="ARBA00074848"/>
    </source>
</evidence>
<evidence type="ECO:0000256" key="6">
    <source>
        <dbReference type="ARBA" id="ARBA00049243"/>
    </source>
</evidence>
<comment type="cofactor">
    <cofactor evidence="1">
        <name>Fe cation</name>
        <dbReference type="ChEBI" id="CHEBI:24875"/>
    </cofactor>
</comment>
<accession>A0A843YHA7</accession>
<keyword evidence="4" id="KW-0520">NAD</keyword>
<evidence type="ECO:0000256" key="5">
    <source>
        <dbReference type="ARBA" id="ARBA00049164"/>
    </source>
</evidence>
<evidence type="ECO:0000256" key="3">
    <source>
        <dbReference type="ARBA" id="ARBA00023002"/>
    </source>
</evidence>
<evidence type="ECO:0000259" key="10">
    <source>
        <dbReference type="Pfam" id="PF25137"/>
    </source>
</evidence>
<dbReference type="PANTHER" id="PTHR11496">
    <property type="entry name" value="ALCOHOL DEHYDROGENASE"/>
    <property type="match status" value="1"/>
</dbReference>
<dbReference type="InterPro" id="IPR039697">
    <property type="entry name" value="Alcohol_dehydrogenase_Fe"/>
</dbReference>
<dbReference type="Gene3D" id="1.20.1090.10">
    <property type="entry name" value="Dehydroquinate synthase-like - alpha domain"/>
    <property type="match status" value="1"/>
</dbReference>
<dbReference type="EMBL" id="WIBF01000006">
    <property type="protein sequence ID" value="MQQ09055.1"/>
    <property type="molecule type" value="Genomic_DNA"/>
</dbReference>
<dbReference type="AlphaFoldDB" id="A0A843YHA7"/>
<evidence type="ECO:0000313" key="11">
    <source>
        <dbReference type="EMBL" id="MQQ09055.1"/>
    </source>
</evidence>
<proteinExistence type="inferred from homology"/>
<dbReference type="PROSITE" id="PS00913">
    <property type="entry name" value="ADH_IRON_1"/>
    <property type="match status" value="1"/>
</dbReference>
<dbReference type="Pfam" id="PF25137">
    <property type="entry name" value="ADH_Fe_C"/>
    <property type="match status" value="1"/>
</dbReference>
<dbReference type="GO" id="GO:0004022">
    <property type="term" value="F:alcohol dehydrogenase (NAD+) activity"/>
    <property type="evidence" value="ECO:0007669"/>
    <property type="project" value="UniProtKB-EC"/>
</dbReference>
<dbReference type="FunFam" id="3.40.50.1970:FF:000003">
    <property type="entry name" value="Alcohol dehydrogenase, iron-containing"/>
    <property type="match status" value="1"/>
</dbReference>
<dbReference type="InterPro" id="IPR001670">
    <property type="entry name" value="ADH_Fe/GldA"/>
</dbReference>
<dbReference type="Pfam" id="PF00465">
    <property type="entry name" value="Fe-ADH"/>
    <property type="match status" value="1"/>
</dbReference>
<keyword evidence="12" id="KW-1185">Reference proteome</keyword>
<evidence type="ECO:0000256" key="8">
    <source>
        <dbReference type="ARBA" id="ARBA00076680"/>
    </source>
</evidence>
<keyword evidence="3" id="KW-0560">Oxidoreductase</keyword>
<protein>
    <recommendedName>
        <fullName evidence="7">Alcohol dehydrogenase 2</fullName>
    </recommendedName>
    <alternativeName>
        <fullName evidence="8">Alcohol dehydrogenase II</fullName>
    </alternativeName>
</protein>
<evidence type="ECO:0000259" key="9">
    <source>
        <dbReference type="Pfam" id="PF00465"/>
    </source>
</evidence>
<comment type="catalytic activity">
    <reaction evidence="5">
        <text>a secondary alcohol + NAD(+) = a ketone + NADH + H(+)</text>
        <dbReference type="Rhea" id="RHEA:10740"/>
        <dbReference type="ChEBI" id="CHEBI:15378"/>
        <dbReference type="ChEBI" id="CHEBI:17087"/>
        <dbReference type="ChEBI" id="CHEBI:35681"/>
        <dbReference type="ChEBI" id="CHEBI:57540"/>
        <dbReference type="ChEBI" id="CHEBI:57945"/>
        <dbReference type="EC" id="1.1.1.1"/>
    </reaction>
</comment>
<organism evidence="11 12">
    <name type="scientific">Tritonibacter litoralis</name>
    <dbReference type="NCBI Taxonomy" id="2662264"/>
    <lineage>
        <taxon>Bacteria</taxon>
        <taxon>Pseudomonadati</taxon>
        <taxon>Pseudomonadota</taxon>
        <taxon>Alphaproteobacteria</taxon>
        <taxon>Rhodobacterales</taxon>
        <taxon>Paracoccaceae</taxon>
        <taxon>Tritonibacter</taxon>
    </lineage>
</organism>
<name>A0A843YHA7_9RHOB</name>
<dbReference type="PANTHER" id="PTHR11496:SF102">
    <property type="entry name" value="ALCOHOL DEHYDROGENASE 4"/>
    <property type="match status" value="1"/>
</dbReference>
<dbReference type="Proteomes" id="UP000444174">
    <property type="component" value="Unassembled WGS sequence"/>
</dbReference>
<dbReference type="FunFam" id="1.20.1090.10:FF:000001">
    <property type="entry name" value="Aldehyde-alcohol dehydrogenase"/>
    <property type="match status" value="1"/>
</dbReference>
<evidence type="ECO:0000313" key="12">
    <source>
        <dbReference type="Proteomes" id="UP000444174"/>
    </source>
</evidence>
<dbReference type="GO" id="GO:0046872">
    <property type="term" value="F:metal ion binding"/>
    <property type="evidence" value="ECO:0007669"/>
    <property type="project" value="InterPro"/>
</dbReference>
<comment type="caution">
    <text evidence="11">The sequence shown here is derived from an EMBL/GenBank/DDBJ whole genome shotgun (WGS) entry which is preliminary data.</text>
</comment>
<evidence type="ECO:0000256" key="4">
    <source>
        <dbReference type="ARBA" id="ARBA00023027"/>
    </source>
</evidence>
<dbReference type="Gene3D" id="3.40.50.1970">
    <property type="match status" value="1"/>
</dbReference>
<dbReference type="InterPro" id="IPR056798">
    <property type="entry name" value="ADH_Fe_C"/>
</dbReference>
<sequence length="398" mass="41501">MPETAVEFTFSTTPSIHCATGSSRRLGDLLTATGRVATGASVLFVTDPGLMKLGLAQPAIDSLRASGFSVTLFDQVEPDPKVETVEDVADLARKARARAVVGFGGGSPMDVAKAVALCLGSDQPLAQMFGVNAARGMRLPLVLVPTTAGTGSEVTPIAVLTTGHHSGTAEKRGISSPILLPDLAVLDADLTLGLPPEVTAATGVDAMVHAIEAYTSRSPNANPISKKLALQALDLLAANIHTAVFDGTDKPARANMLLGSMLAGQAFANAPVAAVNALAYPVSSQFHVPHGLSNALVLAEVMRFNTPTCATEYAVLAPHIFPNITPSQHAETTTAELIDRLSSLIHSLRMKSGLKSVGISAADIGRLAQDAMRQTRLLVNNPRPVTFEDAQRIYHAAL</sequence>
<dbReference type="InterPro" id="IPR018211">
    <property type="entry name" value="ADH_Fe_CS"/>
</dbReference>
<feature type="domain" description="Fe-containing alcohol dehydrogenase-like C-terminal" evidence="10">
    <location>
        <begin position="199"/>
        <end position="398"/>
    </location>
</feature>
<evidence type="ECO:0000256" key="2">
    <source>
        <dbReference type="ARBA" id="ARBA00007358"/>
    </source>
</evidence>
<evidence type="ECO:0000256" key="1">
    <source>
        <dbReference type="ARBA" id="ARBA00001962"/>
    </source>
</evidence>
<reference evidence="11 12" key="1">
    <citation type="submission" date="2019-10" db="EMBL/GenBank/DDBJ databases">
        <title>Epibacterium sp. nov., isolated from seawater.</title>
        <authorList>
            <person name="Zhang X."/>
            <person name="Li N."/>
        </authorList>
    </citation>
    <scope>NUCLEOTIDE SEQUENCE [LARGE SCALE GENOMIC DNA]</scope>
    <source>
        <strain evidence="11 12">SM1979</strain>
    </source>
</reference>
<comment type="catalytic activity">
    <reaction evidence="6">
        <text>a primary alcohol + NAD(+) = an aldehyde + NADH + H(+)</text>
        <dbReference type="Rhea" id="RHEA:10736"/>
        <dbReference type="ChEBI" id="CHEBI:15378"/>
        <dbReference type="ChEBI" id="CHEBI:15734"/>
        <dbReference type="ChEBI" id="CHEBI:17478"/>
        <dbReference type="ChEBI" id="CHEBI:57540"/>
        <dbReference type="ChEBI" id="CHEBI:57945"/>
        <dbReference type="EC" id="1.1.1.1"/>
    </reaction>
</comment>
<feature type="domain" description="Alcohol dehydrogenase iron-type/glycerol dehydrogenase GldA" evidence="9">
    <location>
        <begin position="15"/>
        <end position="187"/>
    </location>
</feature>
<gene>
    <name evidence="11" type="ORF">GFB49_11365</name>
</gene>